<keyword evidence="1" id="KW-0732">Signal</keyword>
<feature type="chain" id="PRO_5040249002" evidence="1">
    <location>
        <begin position="20"/>
        <end position="165"/>
    </location>
</feature>
<proteinExistence type="predicted"/>
<name>A0A9P4PTB6_9PLEO</name>
<dbReference type="AlphaFoldDB" id="A0A9P4PTB6"/>
<feature type="signal peptide" evidence="1">
    <location>
        <begin position="1"/>
        <end position="19"/>
    </location>
</feature>
<reference evidence="2" key="1">
    <citation type="journal article" date="2020" name="Stud. Mycol.">
        <title>101 Dothideomycetes genomes: a test case for predicting lifestyles and emergence of pathogens.</title>
        <authorList>
            <person name="Haridas S."/>
            <person name="Albert R."/>
            <person name="Binder M."/>
            <person name="Bloem J."/>
            <person name="Labutti K."/>
            <person name="Salamov A."/>
            <person name="Andreopoulos B."/>
            <person name="Baker S."/>
            <person name="Barry K."/>
            <person name="Bills G."/>
            <person name="Bluhm B."/>
            <person name="Cannon C."/>
            <person name="Castanera R."/>
            <person name="Culley D."/>
            <person name="Daum C."/>
            <person name="Ezra D."/>
            <person name="Gonzalez J."/>
            <person name="Henrissat B."/>
            <person name="Kuo A."/>
            <person name="Liang C."/>
            <person name="Lipzen A."/>
            <person name="Lutzoni F."/>
            <person name="Magnuson J."/>
            <person name="Mondo S."/>
            <person name="Nolan M."/>
            <person name="Ohm R."/>
            <person name="Pangilinan J."/>
            <person name="Park H.-J."/>
            <person name="Ramirez L."/>
            <person name="Alfaro M."/>
            <person name="Sun H."/>
            <person name="Tritt A."/>
            <person name="Yoshinaga Y."/>
            <person name="Zwiers L.-H."/>
            <person name="Turgeon B."/>
            <person name="Goodwin S."/>
            <person name="Spatafora J."/>
            <person name="Crous P."/>
            <person name="Grigoriev I."/>
        </authorList>
    </citation>
    <scope>NUCLEOTIDE SEQUENCE</scope>
    <source>
        <strain evidence="2">CBS 690.94</strain>
    </source>
</reference>
<gene>
    <name evidence="2" type="ORF">P171DRAFT_482017</name>
</gene>
<sequence length="165" mass="17577">MRLFTTASVCLGIALTAIAAGIPSNSLTATIVADAPTGVAVTPTVQEPDLIEPNMAPIVSGDPLPNIPPPGACGQSVQMSMIGSMWLMPNACHPFTEAGDIPAHVVEFLNRGYTNCKSCAFWFGSKCEGDVAWAGKIPPGSFQLTFPFRHQPYSYECLDFDSNWP</sequence>
<protein>
    <submittedName>
        <fullName evidence="2">Uncharacterized protein</fullName>
    </submittedName>
</protein>
<organism evidence="2 3">
    <name type="scientific">Karstenula rhodostoma CBS 690.94</name>
    <dbReference type="NCBI Taxonomy" id="1392251"/>
    <lineage>
        <taxon>Eukaryota</taxon>
        <taxon>Fungi</taxon>
        <taxon>Dikarya</taxon>
        <taxon>Ascomycota</taxon>
        <taxon>Pezizomycotina</taxon>
        <taxon>Dothideomycetes</taxon>
        <taxon>Pleosporomycetidae</taxon>
        <taxon>Pleosporales</taxon>
        <taxon>Massarineae</taxon>
        <taxon>Didymosphaeriaceae</taxon>
        <taxon>Karstenula</taxon>
    </lineage>
</organism>
<evidence type="ECO:0000313" key="3">
    <source>
        <dbReference type="Proteomes" id="UP000799764"/>
    </source>
</evidence>
<comment type="caution">
    <text evidence="2">The sequence shown here is derived from an EMBL/GenBank/DDBJ whole genome shotgun (WGS) entry which is preliminary data.</text>
</comment>
<dbReference type="Proteomes" id="UP000799764">
    <property type="component" value="Unassembled WGS sequence"/>
</dbReference>
<dbReference type="OrthoDB" id="3789915at2759"/>
<accession>A0A9P4PTB6</accession>
<dbReference type="EMBL" id="MU001495">
    <property type="protein sequence ID" value="KAF2448978.1"/>
    <property type="molecule type" value="Genomic_DNA"/>
</dbReference>
<evidence type="ECO:0000256" key="1">
    <source>
        <dbReference type="SAM" id="SignalP"/>
    </source>
</evidence>
<keyword evidence="3" id="KW-1185">Reference proteome</keyword>
<evidence type="ECO:0000313" key="2">
    <source>
        <dbReference type="EMBL" id="KAF2448978.1"/>
    </source>
</evidence>